<accession>A0A5Q3EIK6</accession>
<reference evidence="1" key="1">
    <citation type="submission" date="2019-05" db="EMBL/GenBank/DDBJ databases">
        <authorList>
            <person name="Piombo E."/>
        </authorList>
    </citation>
    <scope>NUCLEOTIDE SEQUENCE</scope>
    <source>
        <strain evidence="1">C2S</strain>
    </source>
</reference>
<sequence>MTAKSYHTTISSHRVTTQVEDVIEIMDTYRYPRQSIPPEPTGAAFLHVTIPWHFLYFVGLEYQNRLFTLFKLVDSWFKQSLQEIQCTATSTRTQCKQTLEPNLTTALEVCNVSTAQL</sequence>
<dbReference type="Proteomes" id="UP000760494">
    <property type="component" value="Unassembled WGS sequence"/>
</dbReference>
<comment type="caution">
    <text evidence="1">The sequence shown here is derived from an EMBL/GenBank/DDBJ whole genome shotgun (WGS) entry which is preliminary data.</text>
</comment>
<gene>
    <name evidence="1" type="ORF">C2S_7734</name>
</gene>
<organism evidence="1 2">
    <name type="scientific">Fusarium fujikuroi</name>
    <name type="common">Bakanae and foot rot disease fungus</name>
    <name type="synonym">Gibberella fujikuroi</name>
    <dbReference type="NCBI Taxonomy" id="5127"/>
    <lineage>
        <taxon>Eukaryota</taxon>
        <taxon>Fungi</taxon>
        <taxon>Dikarya</taxon>
        <taxon>Ascomycota</taxon>
        <taxon>Pezizomycotina</taxon>
        <taxon>Sordariomycetes</taxon>
        <taxon>Hypocreomycetidae</taxon>
        <taxon>Hypocreales</taxon>
        <taxon>Nectriaceae</taxon>
        <taxon>Fusarium</taxon>
        <taxon>Fusarium fujikuroi species complex</taxon>
    </lineage>
</organism>
<evidence type="ECO:0000313" key="2">
    <source>
        <dbReference type="Proteomes" id="UP000760494"/>
    </source>
</evidence>
<proteinExistence type="predicted"/>
<name>A0A5Q3EIK6_FUSFU</name>
<dbReference type="AlphaFoldDB" id="A0A5Q3EIK6"/>
<dbReference type="EMBL" id="CABFJX010000268">
    <property type="protein sequence ID" value="VTT69883.1"/>
    <property type="molecule type" value="Genomic_DNA"/>
</dbReference>
<evidence type="ECO:0000313" key="1">
    <source>
        <dbReference type="EMBL" id="VTT69883.1"/>
    </source>
</evidence>
<protein>
    <submittedName>
        <fullName evidence="1">Uncharacterized protein</fullName>
    </submittedName>
</protein>